<dbReference type="Gene3D" id="3.40.605.10">
    <property type="entry name" value="Aldehyde Dehydrogenase, Chain A, domain 1"/>
    <property type="match status" value="1"/>
</dbReference>
<keyword evidence="7" id="KW-0812">Transmembrane</keyword>
<dbReference type="EMBL" id="KN847477">
    <property type="protein sequence ID" value="KIX05716.1"/>
    <property type="molecule type" value="Genomic_DNA"/>
</dbReference>
<dbReference type="PANTHER" id="PTHR11699">
    <property type="entry name" value="ALDEHYDE DEHYDROGENASE-RELATED"/>
    <property type="match status" value="1"/>
</dbReference>
<keyword evidence="7" id="KW-0472">Membrane</keyword>
<comment type="catalytic activity">
    <reaction evidence="4">
        <text>an aldehyde + NAD(+) + H2O = a carboxylate + NADH + 2 H(+)</text>
        <dbReference type="Rhea" id="RHEA:16185"/>
        <dbReference type="ChEBI" id="CHEBI:15377"/>
        <dbReference type="ChEBI" id="CHEBI:15378"/>
        <dbReference type="ChEBI" id="CHEBI:17478"/>
        <dbReference type="ChEBI" id="CHEBI:29067"/>
        <dbReference type="ChEBI" id="CHEBI:57540"/>
        <dbReference type="ChEBI" id="CHEBI:57945"/>
        <dbReference type="EC" id="1.2.1.3"/>
    </reaction>
</comment>
<dbReference type="VEuPathDB" id="FungiDB:Z518_03688"/>
<protein>
    <recommendedName>
        <fullName evidence="3">aldehyde dehydrogenase (NAD(+))</fullName>
        <ecNumber evidence="3">1.2.1.3</ecNumber>
    </recommendedName>
</protein>
<comment type="similarity">
    <text evidence="1 6">Belongs to the aldehyde dehydrogenase family.</text>
</comment>
<keyword evidence="2 6" id="KW-0560">Oxidoreductase</keyword>
<evidence type="ECO:0000256" key="4">
    <source>
        <dbReference type="ARBA" id="ARBA00049194"/>
    </source>
</evidence>
<evidence type="ECO:0000256" key="5">
    <source>
        <dbReference type="PROSITE-ProRule" id="PRU10007"/>
    </source>
</evidence>
<dbReference type="AlphaFoldDB" id="A0A0D2IRD0"/>
<dbReference type="HOGENOM" id="CLU_005391_1_0_1"/>
<dbReference type="Pfam" id="PF00171">
    <property type="entry name" value="Aldedh"/>
    <property type="match status" value="1"/>
</dbReference>
<name>A0A0D2IRD0_9EURO</name>
<dbReference type="InterPro" id="IPR016161">
    <property type="entry name" value="Ald_DH/histidinol_DH"/>
</dbReference>
<evidence type="ECO:0000313" key="9">
    <source>
        <dbReference type="EMBL" id="KIX05716.1"/>
    </source>
</evidence>
<keyword evidence="7" id="KW-1133">Transmembrane helix</keyword>
<evidence type="ECO:0000259" key="8">
    <source>
        <dbReference type="Pfam" id="PF00171"/>
    </source>
</evidence>
<dbReference type="PROSITE" id="PS00070">
    <property type="entry name" value="ALDEHYDE_DEHYDR_CYS"/>
    <property type="match status" value="1"/>
</dbReference>
<evidence type="ECO:0000256" key="6">
    <source>
        <dbReference type="RuleBase" id="RU003345"/>
    </source>
</evidence>
<keyword evidence="10" id="KW-1185">Reference proteome</keyword>
<accession>A0A0D2IRD0</accession>
<proteinExistence type="inferred from homology"/>
<evidence type="ECO:0000313" key="10">
    <source>
        <dbReference type="Proteomes" id="UP000053617"/>
    </source>
</evidence>
<dbReference type="Gene3D" id="3.40.309.10">
    <property type="entry name" value="Aldehyde Dehydrogenase, Chain A, domain 2"/>
    <property type="match status" value="1"/>
</dbReference>
<dbReference type="RefSeq" id="XP_013272852.1">
    <property type="nucleotide sequence ID" value="XM_013417398.1"/>
</dbReference>
<dbReference type="FunFam" id="3.40.309.10:FF:000024">
    <property type="entry name" value="Betaine aldehyde dehydrogenase"/>
    <property type="match status" value="1"/>
</dbReference>
<evidence type="ECO:0000256" key="7">
    <source>
        <dbReference type="SAM" id="Phobius"/>
    </source>
</evidence>
<evidence type="ECO:0000256" key="1">
    <source>
        <dbReference type="ARBA" id="ARBA00009986"/>
    </source>
</evidence>
<organism evidence="9 10">
    <name type="scientific">Rhinocladiella mackenziei CBS 650.93</name>
    <dbReference type="NCBI Taxonomy" id="1442369"/>
    <lineage>
        <taxon>Eukaryota</taxon>
        <taxon>Fungi</taxon>
        <taxon>Dikarya</taxon>
        <taxon>Ascomycota</taxon>
        <taxon>Pezizomycotina</taxon>
        <taxon>Eurotiomycetes</taxon>
        <taxon>Chaetothyriomycetidae</taxon>
        <taxon>Chaetothyriales</taxon>
        <taxon>Herpotrichiellaceae</taxon>
        <taxon>Rhinocladiella</taxon>
    </lineage>
</organism>
<reference evidence="9 10" key="1">
    <citation type="submission" date="2015-01" db="EMBL/GenBank/DDBJ databases">
        <title>The Genome Sequence of Rhinocladiella mackenzie CBS 650.93.</title>
        <authorList>
            <consortium name="The Broad Institute Genomics Platform"/>
            <person name="Cuomo C."/>
            <person name="de Hoog S."/>
            <person name="Gorbushina A."/>
            <person name="Stielow B."/>
            <person name="Teixiera M."/>
            <person name="Abouelleil A."/>
            <person name="Chapman S.B."/>
            <person name="Priest M."/>
            <person name="Young S.K."/>
            <person name="Wortman J."/>
            <person name="Nusbaum C."/>
            <person name="Birren B."/>
        </authorList>
    </citation>
    <scope>NUCLEOTIDE SEQUENCE [LARGE SCALE GENOMIC DNA]</scope>
    <source>
        <strain evidence="9 10">CBS 650.93</strain>
    </source>
</reference>
<dbReference type="EC" id="1.2.1.3" evidence="3"/>
<feature type="active site" evidence="5">
    <location>
        <position position="315"/>
    </location>
</feature>
<feature type="transmembrane region" description="Helical" evidence="7">
    <location>
        <begin position="15"/>
        <end position="36"/>
    </location>
</feature>
<dbReference type="GO" id="GO:0004029">
    <property type="term" value="F:aldehyde dehydrogenase (NAD+) activity"/>
    <property type="evidence" value="ECO:0007669"/>
    <property type="project" value="UniProtKB-EC"/>
</dbReference>
<dbReference type="GeneID" id="25291759"/>
<dbReference type="Proteomes" id="UP000053617">
    <property type="component" value="Unassembled WGS sequence"/>
</dbReference>
<evidence type="ECO:0000256" key="2">
    <source>
        <dbReference type="ARBA" id="ARBA00023002"/>
    </source>
</evidence>
<dbReference type="InterPro" id="IPR016162">
    <property type="entry name" value="Ald_DH_N"/>
</dbReference>
<dbReference type="STRING" id="1442369.A0A0D2IRD0"/>
<gene>
    <name evidence="9" type="ORF">Z518_03688</name>
</gene>
<dbReference type="GO" id="GO:0007131">
    <property type="term" value="P:reciprocal meiotic recombination"/>
    <property type="evidence" value="ECO:0007669"/>
    <property type="project" value="EnsemblFungi"/>
</dbReference>
<sequence length="621" mass="67226">MLFDFHPERNTQEAGIVNILLAFLSISTLLVTGILLNAKTELTVRYNVPIPPPLQKTSPRDIAEADYKLEDEGEVRNGQIYPRCPADGRSLGPPIVPATPSSIDSAISAAANAQQQWSHTTFSDRRRVLRALLRYVLDHQDEIVTACCLDSGKTKIDGGFGEILVTVEKLQWTIKHGEKALSPSMRPINLLMCYKENTVIYEPLGVVAACVSWNYPFHNFMSPVISALFAGNAIVVKPSEQTCWSTIYFTEIIRGALRACGYSVDLIQNVICLPEVADHLTSHPGLSHITFIGSRQIAHRVCTSAAKALTPVTVELGGKDPAIVLDDPKTIKSTDDVISILMRGVFQSAGQNCIGIERIIALPAIHDIILNHALPRIQSLRLGSVLLSPSTCPPDMGAMISSRNFQCLETLISSAVAQGAILHCGGKRYAHPQFPNGTYFRPTLLSNVTVDMAIAQTELFAPVFLLMKAPSVDEAITIANSTPYALGASVFGHDSANVSRCVHEIKAGMVAVNDFGAYYACSMPFGGVGGSGYGRFGGAEGLQALSNVKSVCQEAWWAKMLGIKTKIPLKLQYPVSPDGWNVSKGVVGTGYALGWSEWIGCLLGLVKALSRRDDGELYEKK</sequence>
<dbReference type="InterPro" id="IPR029510">
    <property type="entry name" value="Ald_DH_CS_GLU"/>
</dbReference>
<dbReference type="OrthoDB" id="310895at2759"/>
<dbReference type="InterPro" id="IPR016163">
    <property type="entry name" value="Ald_DH_C"/>
</dbReference>
<dbReference type="SUPFAM" id="SSF53720">
    <property type="entry name" value="ALDH-like"/>
    <property type="match status" value="1"/>
</dbReference>
<feature type="domain" description="Aldehyde dehydrogenase" evidence="8">
    <location>
        <begin position="95"/>
        <end position="551"/>
    </location>
</feature>
<dbReference type="InterPro" id="IPR016160">
    <property type="entry name" value="Ald_DH_CS_CYS"/>
</dbReference>
<dbReference type="PROSITE" id="PS00687">
    <property type="entry name" value="ALDEHYDE_DEHYDR_GLU"/>
    <property type="match status" value="1"/>
</dbReference>
<evidence type="ECO:0000256" key="3">
    <source>
        <dbReference type="ARBA" id="ARBA00024226"/>
    </source>
</evidence>
<dbReference type="InterPro" id="IPR015590">
    <property type="entry name" value="Aldehyde_DH_dom"/>
</dbReference>